<feature type="active site" description="Proton acceptor; specific for D-alanine" evidence="7">
    <location>
        <position position="55"/>
    </location>
</feature>
<dbReference type="NCBIfam" id="TIGR00492">
    <property type="entry name" value="alr"/>
    <property type="match status" value="1"/>
</dbReference>
<dbReference type="CDD" id="cd00430">
    <property type="entry name" value="PLPDE_III_AR"/>
    <property type="match status" value="1"/>
</dbReference>
<dbReference type="InterPro" id="IPR009006">
    <property type="entry name" value="Ala_racemase/Decarboxylase_C"/>
</dbReference>
<feature type="domain" description="Alanine racemase C-terminal" evidence="8">
    <location>
        <begin position="255"/>
        <end position="379"/>
    </location>
</feature>
<dbReference type="Gene3D" id="3.20.20.10">
    <property type="entry name" value="Alanine racemase"/>
    <property type="match status" value="1"/>
</dbReference>
<comment type="similarity">
    <text evidence="3 7">Belongs to the alanine racemase family.</text>
</comment>
<reference evidence="9 10" key="1">
    <citation type="submission" date="2019-04" db="EMBL/GenBank/DDBJ databases">
        <title>Mesorhizobium composti sp. nov., isolated from compost.</title>
        <authorList>
            <person name="Lin S.-Y."/>
            <person name="Hameed A."/>
            <person name="Hsieh Y.-T."/>
            <person name="Young C.-C."/>
        </authorList>
    </citation>
    <scope>NUCLEOTIDE SEQUENCE [LARGE SCALE GENOMIC DNA]</scope>
    <source>
        <strain evidence="9 10">CC-YTH430</strain>
    </source>
</reference>
<evidence type="ECO:0000256" key="5">
    <source>
        <dbReference type="ARBA" id="ARBA00022898"/>
    </source>
</evidence>
<evidence type="ECO:0000256" key="2">
    <source>
        <dbReference type="ARBA" id="ARBA00001933"/>
    </source>
</evidence>
<keyword evidence="5 7" id="KW-0663">Pyridoxal phosphate</keyword>
<gene>
    <name evidence="9" type="primary">alr</name>
    <name evidence="9" type="ORF">E6C48_10335</name>
</gene>
<dbReference type="Proteomes" id="UP000306441">
    <property type="component" value="Unassembled WGS sequence"/>
</dbReference>
<comment type="caution">
    <text evidence="9">The sequence shown here is derived from an EMBL/GenBank/DDBJ whole genome shotgun (WGS) entry which is preliminary data.</text>
</comment>
<dbReference type="EMBL" id="SSNY01000005">
    <property type="protein sequence ID" value="THF57404.1"/>
    <property type="molecule type" value="Genomic_DNA"/>
</dbReference>
<comment type="catalytic activity">
    <reaction evidence="1 7">
        <text>L-alanine = D-alanine</text>
        <dbReference type="Rhea" id="RHEA:20249"/>
        <dbReference type="ChEBI" id="CHEBI:57416"/>
        <dbReference type="ChEBI" id="CHEBI:57972"/>
        <dbReference type="EC" id="5.1.1.1"/>
    </reaction>
</comment>
<dbReference type="PROSITE" id="PS00395">
    <property type="entry name" value="ALANINE_RACEMASE"/>
    <property type="match status" value="1"/>
</dbReference>
<evidence type="ECO:0000259" key="8">
    <source>
        <dbReference type="SMART" id="SM01005"/>
    </source>
</evidence>
<dbReference type="GO" id="GO:0008784">
    <property type="term" value="F:alanine racemase activity"/>
    <property type="evidence" value="ECO:0007669"/>
    <property type="project" value="UniProtKB-EC"/>
</dbReference>
<feature type="active site" description="Proton acceptor; specific for L-alanine" evidence="7">
    <location>
        <position position="276"/>
    </location>
</feature>
<feature type="binding site" evidence="7">
    <location>
        <position position="322"/>
    </location>
    <ligand>
        <name>substrate</name>
    </ligand>
</feature>
<dbReference type="InterPro" id="IPR029066">
    <property type="entry name" value="PLP-binding_barrel"/>
</dbReference>
<dbReference type="EC" id="5.1.1.1" evidence="4 7"/>
<accession>A0ABY2Q7Q2</accession>
<dbReference type="InterPro" id="IPR001608">
    <property type="entry name" value="Ala_racemase_N"/>
</dbReference>
<evidence type="ECO:0000256" key="7">
    <source>
        <dbReference type="HAMAP-Rule" id="MF_01201"/>
    </source>
</evidence>
<protein>
    <recommendedName>
        <fullName evidence="4 7">Alanine racemase</fullName>
        <ecNumber evidence="4 7">5.1.1.1</ecNumber>
    </recommendedName>
</protein>
<name>A0ABY2Q7Q2_9HYPH</name>
<keyword evidence="10" id="KW-1185">Reference proteome</keyword>
<comment type="pathway">
    <text evidence="7">Amino-acid biosynthesis; D-alanine biosynthesis; D-alanine from L-alanine: step 1/1.</text>
</comment>
<evidence type="ECO:0000313" key="9">
    <source>
        <dbReference type="EMBL" id="THF57404.1"/>
    </source>
</evidence>
<evidence type="ECO:0000256" key="4">
    <source>
        <dbReference type="ARBA" id="ARBA00013089"/>
    </source>
</evidence>
<evidence type="ECO:0000313" key="10">
    <source>
        <dbReference type="Proteomes" id="UP000306441"/>
    </source>
</evidence>
<keyword evidence="6 7" id="KW-0413">Isomerase</keyword>
<feature type="binding site" evidence="7">
    <location>
        <position position="154"/>
    </location>
    <ligand>
        <name>substrate</name>
    </ligand>
</feature>
<evidence type="ECO:0000256" key="1">
    <source>
        <dbReference type="ARBA" id="ARBA00000316"/>
    </source>
</evidence>
<comment type="function">
    <text evidence="7">Catalyzes the interconversion of L-alanine and D-alanine. May also act on other amino acids.</text>
</comment>
<dbReference type="PRINTS" id="PR00992">
    <property type="entry name" value="ALARACEMASE"/>
</dbReference>
<dbReference type="SUPFAM" id="SSF50621">
    <property type="entry name" value="Alanine racemase C-terminal domain-like"/>
    <property type="match status" value="1"/>
</dbReference>
<evidence type="ECO:0000256" key="6">
    <source>
        <dbReference type="ARBA" id="ARBA00023235"/>
    </source>
</evidence>
<dbReference type="PANTHER" id="PTHR30511:SF0">
    <property type="entry name" value="ALANINE RACEMASE, CATABOLIC-RELATED"/>
    <property type="match status" value="1"/>
</dbReference>
<proteinExistence type="inferred from homology"/>
<dbReference type="Gene3D" id="2.40.37.10">
    <property type="entry name" value="Lyase, Ornithine Decarboxylase, Chain A, domain 1"/>
    <property type="match status" value="1"/>
</dbReference>
<dbReference type="Pfam" id="PF01168">
    <property type="entry name" value="Ala_racemase_N"/>
    <property type="match status" value="1"/>
</dbReference>
<dbReference type="InterPro" id="IPR020622">
    <property type="entry name" value="Ala_racemase_pyridoxalP-BS"/>
</dbReference>
<dbReference type="SUPFAM" id="SSF51419">
    <property type="entry name" value="PLP-binding barrel"/>
    <property type="match status" value="1"/>
</dbReference>
<feature type="modified residue" description="N6-(pyridoxal phosphate)lysine" evidence="7">
    <location>
        <position position="55"/>
    </location>
</feature>
<organism evidence="9 10">
    <name type="scientific">Ollibium composti</name>
    <dbReference type="NCBI Taxonomy" id="2675109"/>
    <lineage>
        <taxon>Bacteria</taxon>
        <taxon>Pseudomonadati</taxon>
        <taxon>Pseudomonadota</taxon>
        <taxon>Alphaproteobacteria</taxon>
        <taxon>Hyphomicrobiales</taxon>
        <taxon>Phyllobacteriaceae</taxon>
        <taxon>Ollibium</taxon>
    </lineage>
</organism>
<evidence type="ECO:0000256" key="3">
    <source>
        <dbReference type="ARBA" id="ARBA00007880"/>
    </source>
</evidence>
<dbReference type="InterPro" id="IPR000821">
    <property type="entry name" value="Ala_racemase"/>
</dbReference>
<comment type="cofactor">
    <cofactor evidence="2 7">
        <name>pyridoxal 5'-phosphate</name>
        <dbReference type="ChEBI" id="CHEBI:597326"/>
    </cofactor>
</comment>
<dbReference type="PANTHER" id="PTHR30511">
    <property type="entry name" value="ALANINE RACEMASE"/>
    <property type="match status" value="1"/>
</dbReference>
<dbReference type="InterPro" id="IPR011079">
    <property type="entry name" value="Ala_racemase_C"/>
</dbReference>
<dbReference type="SMART" id="SM01005">
    <property type="entry name" value="Ala_racemase_C"/>
    <property type="match status" value="1"/>
</dbReference>
<dbReference type="Pfam" id="PF00842">
    <property type="entry name" value="Ala_racemase_C"/>
    <property type="match status" value="1"/>
</dbReference>
<dbReference type="HAMAP" id="MF_01201">
    <property type="entry name" value="Ala_racemase"/>
    <property type="match status" value="1"/>
</dbReference>
<sequence length="381" mass="39921">METDVDGIVERLNEADGQGLATAGAVLTIDLGAVRENYRRLKARLGGTRCAGVVKADGYGLGAAVIARALQKEGCDSFFVANASEGIDLRAALGTGPAIHVLNGLPPGAEGEAAAAGLIPVANSTDQLAAWRATARRLGRKLPVAVQVDSGMSRLGMPPVEVEAVAADAEAFTGLDLVLVMSHLACADEPDHAANRAQLAAFERLRRLLPAAPASLANSSGIFLGPEWHFDLARPGAALYGINPTPDADNPMHPVVRLEAKVIQARTIGAGVGIGYGHTAIADGPLRVATISLGYADGWRRRAAAFAHFKDVRLPFIGRVSMDSIILDVSDLPEGSLKAGDMVEMIGPSQTLDEVARYSGTIAYEVLTSLGHRFHRRYLGA</sequence>